<keyword evidence="5" id="KW-0925">Oxylipin biosynthesis</keyword>
<sequence length="547" mass="61155">MAALSYFSSPNTFSLQPQLNGQMGSSSSLPTRYNYLQQLHAPINRQIPTLRFSVRPICASNSDRPSAAAAKPPATTEAPSLPIRKIPGDYGLPFIGPLKDRSDFFYNQGREDYFKSRSLKYQSTVFRANMPPGPFIASNPNVIVLLDGKSFPVLFDTSKVEKRDLFTGTYMPSTEFTGGYRTVSYLDPSEPNHAKLKKLLFFLLQSSRDRVIPEFHSTFTHLFETLESELAGKGKADFGGPNDEACFNFLARAFYGVNPADTKLGNDGPTLVGKWVVFQLGPLLKLGLPTPVEDLLLHTFRLPPFLIKSDYQKLYDFFYEASGPILDEGEKMGILREEACHNLLFTTCFNSFGGMKILFPSILKLIGRAGVTVRKRLAEEIRTAVRSNGGKVTMKAMEQMQLMKSVVYETFRIEPPVPLQYGKAKKDLVIESHDAAFKVKEGEMLFGYQPFATKDPKIFSRGEEFVAERFMGEEGERLLKHVLWSNGPETENPTLDNKQCAGKNFVVLVARLLVVELFMRYDSFEIEVGASALGSSVKLTSVKMASF</sequence>
<dbReference type="Pfam" id="PF00067">
    <property type="entry name" value="p450"/>
    <property type="match status" value="1"/>
</dbReference>
<evidence type="ECO:0000256" key="7">
    <source>
        <dbReference type="ARBA" id="ARBA00023004"/>
    </source>
</evidence>
<proteinExistence type="inferred from homology"/>
<keyword evidence="10" id="KW-0456">Lyase</keyword>
<evidence type="ECO:0000256" key="11">
    <source>
        <dbReference type="PIRSR" id="PIRSR602403-1"/>
    </source>
</evidence>
<evidence type="ECO:0000256" key="1">
    <source>
        <dbReference type="ARBA" id="ARBA00010617"/>
    </source>
</evidence>
<dbReference type="AlphaFoldDB" id="A0A9Q0K510"/>
<dbReference type="GO" id="GO:0004497">
    <property type="term" value="F:monooxygenase activity"/>
    <property type="evidence" value="ECO:0007669"/>
    <property type="project" value="InterPro"/>
</dbReference>
<keyword evidence="7 11" id="KW-0408">Iron</keyword>
<dbReference type="GO" id="GO:0009535">
    <property type="term" value="C:chloroplast thylakoid membrane"/>
    <property type="evidence" value="ECO:0007669"/>
    <property type="project" value="TreeGrafter"/>
</dbReference>
<dbReference type="InterPro" id="IPR001128">
    <property type="entry name" value="Cyt_P450"/>
</dbReference>
<organism evidence="12 13">
    <name type="scientific">Protea cynaroides</name>
    <dbReference type="NCBI Taxonomy" id="273540"/>
    <lineage>
        <taxon>Eukaryota</taxon>
        <taxon>Viridiplantae</taxon>
        <taxon>Streptophyta</taxon>
        <taxon>Embryophyta</taxon>
        <taxon>Tracheophyta</taxon>
        <taxon>Spermatophyta</taxon>
        <taxon>Magnoliopsida</taxon>
        <taxon>Proteales</taxon>
        <taxon>Proteaceae</taxon>
        <taxon>Protea</taxon>
    </lineage>
</organism>
<dbReference type="GO" id="GO:0016125">
    <property type="term" value="P:sterol metabolic process"/>
    <property type="evidence" value="ECO:0007669"/>
    <property type="project" value="TreeGrafter"/>
</dbReference>
<evidence type="ECO:0000256" key="6">
    <source>
        <dbReference type="ARBA" id="ARBA00022832"/>
    </source>
</evidence>
<dbReference type="GO" id="GO:0016829">
    <property type="term" value="F:lyase activity"/>
    <property type="evidence" value="ECO:0007669"/>
    <property type="project" value="UniProtKB-KW"/>
</dbReference>
<dbReference type="Proteomes" id="UP001141806">
    <property type="component" value="Unassembled WGS sequence"/>
</dbReference>
<evidence type="ECO:0000313" key="13">
    <source>
        <dbReference type="Proteomes" id="UP001141806"/>
    </source>
</evidence>
<keyword evidence="2" id="KW-0444">Lipid biosynthesis</keyword>
<dbReference type="GO" id="GO:0009695">
    <property type="term" value="P:jasmonic acid biosynthetic process"/>
    <property type="evidence" value="ECO:0007669"/>
    <property type="project" value="TreeGrafter"/>
</dbReference>
<keyword evidence="3 11" id="KW-0349">Heme</keyword>
<accession>A0A9Q0K510</accession>
<comment type="similarity">
    <text evidence="1">Belongs to the cytochrome P450 family.</text>
</comment>
<comment type="cofactor">
    <cofactor evidence="11">
        <name>heme</name>
        <dbReference type="ChEBI" id="CHEBI:30413"/>
    </cofactor>
</comment>
<dbReference type="Gene3D" id="1.10.630.10">
    <property type="entry name" value="Cytochrome P450"/>
    <property type="match status" value="1"/>
</dbReference>
<keyword evidence="6" id="KW-0276">Fatty acid metabolism</keyword>
<dbReference type="InterPro" id="IPR002403">
    <property type="entry name" value="Cyt_P450_E_grp-IV"/>
</dbReference>
<evidence type="ECO:0008006" key="14">
    <source>
        <dbReference type="Google" id="ProtNLM"/>
    </source>
</evidence>
<gene>
    <name evidence="12" type="ORF">NE237_023300</name>
</gene>
<evidence type="ECO:0000256" key="8">
    <source>
        <dbReference type="ARBA" id="ARBA00023098"/>
    </source>
</evidence>
<dbReference type="SUPFAM" id="SSF48264">
    <property type="entry name" value="Cytochrome P450"/>
    <property type="match status" value="1"/>
</dbReference>
<dbReference type="GO" id="GO:0016705">
    <property type="term" value="F:oxidoreductase activity, acting on paired donors, with incorporation or reduction of molecular oxygen"/>
    <property type="evidence" value="ECO:0007669"/>
    <property type="project" value="InterPro"/>
</dbReference>
<evidence type="ECO:0000256" key="9">
    <source>
        <dbReference type="ARBA" id="ARBA00023160"/>
    </source>
</evidence>
<evidence type="ECO:0000256" key="10">
    <source>
        <dbReference type="ARBA" id="ARBA00023239"/>
    </source>
</evidence>
<dbReference type="GO" id="GO:0005506">
    <property type="term" value="F:iron ion binding"/>
    <property type="evidence" value="ECO:0007669"/>
    <property type="project" value="InterPro"/>
</dbReference>
<comment type="caution">
    <text evidence="12">The sequence shown here is derived from an EMBL/GenBank/DDBJ whole genome shotgun (WGS) entry which is preliminary data.</text>
</comment>
<keyword evidence="8" id="KW-0443">Lipid metabolism</keyword>
<feature type="binding site" description="axial binding residue" evidence="11">
    <location>
        <position position="500"/>
    </location>
    <ligand>
        <name>heme</name>
        <dbReference type="ChEBI" id="CHEBI:30413"/>
    </ligand>
    <ligandPart>
        <name>Fe</name>
        <dbReference type="ChEBI" id="CHEBI:18248"/>
    </ligandPart>
</feature>
<reference evidence="12" key="1">
    <citation type="journal article" date="2023" name="Plant J.">
        <title>The genome of the king protea, Protea cynaroides.</title>
        <authorList>
            <person name="Chang J."/>
            <person name="Duong T.A."/>
            <person name="Schoeman C."/>
            <person name="Ma X."/>
            <person name="Roodt D."/>
            <person name="Barker N."/>
            <person name="Li Z."/>
            <person name="Van de Peer Y."/>
            <person name="Mizrachi E."/>
        </authorList>
    </citation>
    <scope>NUCLEOTIDE SEQUENCE</scope>
    <source>
        <tissue evidence="12">Young leaves</tissue>
    </source>
</reference>
<keyword evidence="13" id="KW-1185">Reference proteome</keyword>
<evidence type="ECO:0000256" key="3">
    <source>
        <dbReference type="ARBA" id="ARBA00022617"/>
    </source>
</evidence>
<name>A0A9Q0K510_9MAGN</name>
<dbReference type="PRINTS" id="PR00465">
    <property type="entry name" value="EP450IV"/>
</dbReference>
<dbReference type="FunFam" id="1.10.630.10:FF:000024">
    <property type="entry name" value="Allene oxide synthase, chloroplastic"/>
    <property type="match status" value="1"/>
</dbReference>
<keyword evidence="4 11" id="KW-0479">Metal-binding</keyword>
<evidence type="ECO:0000256" key="5">
    <source>
        <dbReference type="ARBA" id="ARBA00022767"/>
    </source>
</evidence>
<dbReference type="GO" id="GO:0020037">
    <property type="term" value="F:heme binding"/>
    <property type="evidence" value="ECO:0007669"/>
    <property type="project" value="InterPro"/>
</dbReference>
<evidence type="ECO:0000256" key="4">
    <source>
        <dbReference type="ARBA" id="ARBA00022723"/>
    </source>
</evidence>
<evidence type="ECO:0000313" key="12">
    <source>
        <dbReference type="EMBL" id="KAJ4963361.1"/>
    </source>
</evidence>
<keyword evidence="9" id="KW-0275">Fatty acid biosynthesis</keyword>
<dbReference type="GO" id="GO:0031408">
    <property type="term" value="P:oxylipin biosynthetic process"/>
    <property type="evidence" value="ECO:0007669"/>
    <property type="project" value="UniProtKB-KW"/>
</dbReference>
<dbReference type="CDD" id="cd11071">
    <property type="entry name" value="CYP74"/>
    <property type="match status" value="1"/>
</dbReference>
<dbReference type="PANTHER" id="PTHR24286:SF255">
    <property type="entry name" value="ALLENE OXIDE SYNTHASE, CHLOROPLASTIC"/>
    <property type="match status" value="1"/>
</dbReference>
<evidence type="ECO:0000256" key="2">
    <source>
        <dbReference type="ARBA" id="ARBA00022516"/>
    </source>
</evidence>
<dbReference type="OrthoDB" id="2789670at2759"/>
<dbReference type="InterPro" id="IPR036396">
    <property type="entry name" value="Cyt_P450_sf"/>
</dbReference>
<protein>
    <recommendedName>
        <fullName evidence="14">Allene oxide synthase</fullName>
    </recommendedName>
</protein>
<dbReference type="EMBL" id="JAMYWD010000008">
    <property type="protein sequence ID" value="KAJ4963361.1"/>
    <property type="molecule type" value="Genomic_DNA"/>
</dbReference>
<dbReference type="PANTHER" id="PTHR24286">
    <property type="entry name" value="CYTOCHROME P450 26"/>
    <property type="match status" value="1"/>
</dbReference>
<dbReference type="GO" id="GO:0009941">
    <property type="term" value="C:chloroplast envelope"/>
    <property type="evidence" value="ECO:0007669"/>
    <property type="project" value="TreeGrafter"/>
</dbReference>